<dbReference type="InterPro" id="IPR000182">
    <property type="entry name" value="GNAT_dom"/>
</dbReference>
<dbReference type="Gene3D" id="3.40.630.30">
    <property type="match status" value="1"/>
</dbReference>
<keyword evidence="3" id="KW-1185">Reference proteome</keyword>
<reference evidence="2 3" key="1">
    <citation type="submission" date="2020-07" db="EMBL/GenBank/DDBJ databases">
        <title>Sequencing the genomes of 1000 actinobacteria strains.</title>
        <authorList>
            <person name="Klenk H.-P."/>
        </authorList>
    </citation>
    <scope>NUCLEOTIDE SEQUENCE [LARGE SCALE GENOMIC DNA]</scope>
    <source>
        <strain evidence="2 3">DSM 27576</strain>
    </source>
</reference>
<keyword evidence="2" id="KW-0808">Transferase</keyword>
<proteinExistence type="predicted"/>
<dbReference type="EMBL" id="JACGWY010000001">
    <property type="protein sequence ID" value="MBA8815425.1"/>
    <property type="molecule type" value="Genomic_DNA"/>
</dbReference>
<evidence type="ECO:0000313" key="3">
    <source>
        <dbReference type="Proteomes" id="UP000526083"/>
    </source>
</evidence>
<dbReference type="InterPro" id="IPR051908">
    <property type="entry name" value="Ribosomal_N-acetyltransferase"/>
</dbReference>
<dbReference type="PANTHER" id="PTHR43441:SF10">
    <property type="entry name" value="ACETYLTRANSFERASE"/>
    <property type="match status" value="1"/>
</dbReference>
<dbReference type="AlphaFoldDB" id="A0A7W3JM92"/>
<dbReference type="SUPFAM" id="SSF55729">
    <property type="entry name" value="Acyl-CoA N-acyltransferases (Nat)"/>
    <property type="match status" value="1"/>
</dbReference>
<sequence length="175" mass="19305">MTWPTAIALETARFILEPLSPDHADELTTVLADESLYAFTGGEPPSVEELRVRCERQSVGYSPSGDAAWLNWIVRRKDSRDAVGYVQATMTVETDIRVASVAWLISPTEQGRRAATEAAISVLDWLASQQVRIVRAEIHPDHHASEAVARHLGLAATLTCIDGERVWLRELASES</sequence>
<evidence type="ECO:0000313" key="2">
    <source>
        <dbReference type="EMBL" id="MBA8815425.1"/>
    </source>
</evidence>
<evidence type="ECO:0000259" key="1">
    <source>
        <dbReference type="Pfam" id="PF13302"/>
    </source>
</evidence>
<dbReference type="PANTHER" id="PTHR43441">
    <property type="entry name" value="RIBOSOMAL-PROTEIN-SERINE ACETYLTRANSFERASE"/>
    <property type="match status" value="1"/>
</dbReference>
<dbReference type="GO" id="GO:0008999">
    <property type="term" value="F:protein-N-terminal-alanine acetyltransferase activity"/>
    <property type="evidence" value="ECO:0007669"/>
    <property type="project" value="TreeGrafter"/>
</dbReference>
<comment type="caution">
    <text evidence="2">The sequence shown here is derived from an EMBL/GenBank/DDBJ whole genome shotgun (WGS) entry which is preliminary data.</text>
</comment>
<feature type="domain" description="N-acetyltransferase" evidence="1">
    <location>
        <begin position="13"/>
        <end position="154"/>
    </location>
</feature>
<dbReference type="Proteomes" id="UP000526083">
    <property type="component" value="Unassembled WGS sequence"/>
</dbReference>
<dbReference type="InterPro" id="IPR016181">
    <property type="entry name" value="Acyl_CoA_acyltransferase"/>
</dbReference>
<gene>
    <name evidence="2" type="ORF">FHX48_000477</name>
</gene>
<accession>A0A7W3JM92</accession>
<dbReference type="GO" id="GO:0005737">
    <property type="term" value="C:cytoplasm"/>
    <property type="evidence" value="ECO:0007669"/>
    <property type="project" value="TreeGrafter"/>
</dbReference>
<name>A0A7W3JM92_9MICO</name>
<dbReference type="RefSeq" id="WP_167048251.1">
    <property type="nucleotide sequence ID" value="NZ_JAAOZB010000002.1"/>
</dbReference>
<dbReference type="GO" id="GO:1990189">
    <property type="term" value="F:protein N-terminal-serine acetyltransferase activity"/>
    <property type="evidence" value="ECO:0007669"/>
    <property type="project" value="TreeGrafter"/>
</dbReference>
<dbReference type="Pfam" id="PF13302">
    <property type="entry name" value="Acetyltransf_3"/>
    <property type="match status" value="1"/>
</dbReference>
<organism evidence="2 3">
    <name type="scientific">Microbacterium halimionae</name>
    <dbReference type="NCBI Taxonomy" id="1526413"/>
    <lineage>
        <taxon>Bacteria</taxon>
        <taxon>Bacillati</taxon>
        <taxon>Actinomycetota</taxon>
        <taxon>Actinomycetes</taxon>
        <taxon>Micrococcales</taxon>
        <taxon>Microbacteriaceae</taxon>
        <taxon>Microbacterium</taxon>
    </lineage>
</organism>
<protein>
    <submittedName>
        <fullName evidence="2">RimJ/RimL family protein N-acetyltransferase</fullName>
    </submittedName>
</protein>